<keyword evidence="2" id="KW-0326">Glycosidase</keyword>
<dbReference type="PANTHER" id="PTHR10357:SF210">
    <property type="entry name" value="MALTODEXTRIN GLUCOSIDASE"/>
    <property type="match status" value="1"/>
</dbReference>
<gene>
    <name evidence="4" type="ORF">OJ252_2566</name>
</gene>
<dbReference type="PANTHER" id="PTHR10357">
    <property type="entry name" value="ALPHA-AMYLASE FAMILY MEMBER"/>
    <property type="match status" value="1"/>
</dbReference>
<protein>
    <submittedName>
        <fullName evidence="4">Alpha amylase</fullName>
    </submittedName>
</protein>
<dbReference type="SUPFAM" id="SSF51445">
    <property type="entry name" value="(Trans)glycosidases"/>
    <property type="match status" value="1"/>
</dbReference>
<reference evidence="4" key="1">
    <citation type="submission" date="2022-10" db="EMBL/GenBank/DDBJ databases">
        <title>Adaptive evolution leads to modifications in subtelomeric GC content in a zoonotic Cryptosporidium species.</title>
        <authorList>
            <person name="Li J."/>
            <person name="Feng Y."/>
            <person name="Xiao L."/>
        </authorList>
    </citation>
    <scope>NUCLEOTIDE SEQUENCE</scope>
    <source>
        <strain evidence="4">25894</strain>
    </source>
</reference>
<dbReference type="InterPro" id="IPR017853">
    <property type="entry name" value="GH"/>
</dbReference>
<keyword evidence="1" id="KW-0378">Hydrolase</keyword>
<dbReference type="InterPro" id="IPR006047">
    <property type="entry name" value="GH13_cat_dom"/>
</dbReference>
<dbReference type="InterPro" id="IPR013780">
    <property type="entry name" value="Glyco_hydro_b"/>
</dbReference>
<evidence type="ECO:0000256" key="2">
    <source>
        <dbReference type="ARBA" id="ARBA00023295"/>
    </source>
</evidence>
<organism evidence="4 5">
    <name type="scientific">Cryptosporidium canis</name>
    <dbReference type="NCBI Taxonomy" id="195482"/>
    <lineage>
        <taxon>Eukaryota</taxon>
        <taxon>Sar</taxon>
        <taxon>Alveolata</taxon>
        <taxon>Apicomplexa</taxon>
        <taxon>Conoidasida</taxon>
        <taxon>Coccidia</taxon>
        <taxon>Eucoccidiorida</taxon>
        <taxon>Eimeriorina</taxon>
        <taxon>Cryptosporidiidae</taxon>
        <taxon>Cryptosporidium</taxon>
    </lineage>
</organism>
<evidence type="ECO:0000313" key="5">
    <source>
        <dbReference type="Proteomes" id="UP001071777"/>
    </source>
</evidence>
<proteinExistence type="predicted"/>
<feature type="domain" description="Glycosyl hydrolase family 13 catalytic" evidence="3">
    <location>
        <begin position="26"/>
        <end position="374"/>
    </location>
</feature>
<name>A0ABQ8P5Y2_9CRYT</name>
<evidence type="ECO:0000259" key="3">
    <source>
        <dbReference type="SMART" id="SM00642"/>
    </source>
</evidence>
<comment type="caution">
    <text evidence="4">The sequence shown here is derived from an EMBL/GenBank/DDBJ whole genome shotgun (WGS) entry which is preliminary data.</text>
</comment>
<sequence>MRVMDNEWYRSCNWYHIYPIGLLGVERSNSKAIERVNKLEELGSTQWVSHFKSLNIGGVYIGPVFESSAHGYDTADLFSIDRRLGSNDDFKNLVKQYHSVGIKVIVDAVFNHVGRNFFAFNDIKANGIQSKYCDWFKGLDFSRRSEKGDDFTYTPWEGYYELVTLNHENPQVRKYLYDAVEFWYSEFEIDGLRLDAADCISIDFWRDFRGYCKDKFGESFALLAEIIHGDQRLWVRPNLSYSPTFENTNQPFDGVTNYILWDAIWKSHSFKDLDLLVSVISRQRDLLASGWMYNFVDNHDVTRIASQVEDEDDLLTIFIILFTLSGSPSIYYGSEFKFRGVKGTGRQADLQLRPRLSVKDLEWLSADQSDGFLALVQFVSQMRGLPIIGRVLTHGECSIIFSTKTILVFERRVKEEFLLVAVNIDTRPAEDVEVSWNGPDGSWRDILSPTDFYQSIDGKIKMSIPANWAVLLSSFVPSMSFGQYRVKKFKRTLYSIPVLSNSGLIVEDLN</sequence>
<dbReference type="Gene3D" id="3.20.20.80">
    <property type="entry name" value="Glycosidases"/>
    <property type="match status" value="1"/>
</dbReference>
<dbReference type="Gene3D" id="2.60.40.1180">
    <property type="entry name" value="Golgi alpha-mannosidase II"/>
    <property type="match status" value="1"/>
</dbReference>
<evidence type="ECO:0000313" key="4">
    <source>
        <dbReference type="EMBL" id="KAJ1608342.1"/>
    </source>
</evidence>
<accession>A0ABQ8P5Y2</accession>
<keyword evidence="5" id="KW-1185">Reference proteome</keyword>
<dbReference type="SUPFAM" id="SSF51011">
    <property type="entry name" value="Glycosyl hydrolase domain"/>
    <property type="match status" value="1"/>
</dbReference>
<dbReference type="Pfam" id="PF00128">
    <property type="entry name" value="Alpha-amylase"/>
    <property type="match status" value="1"/>
</dbReference>
<dbReference type="EMBL" id="JAPCXB010000101">
    <property type="protein sequence ID" value="KAJ1608342.1"/>
    <property type="molecule type" value="Genomic_DNA"/>
</dbReference>
<evidence type="ECO:0000256" key="1">
    <source>
        <dbReference type="ARBA" id="ARBA00022801"/>
    </source>
</evidence>
<dbReference type="Proteomes" id="UP001071777">
    <property type="component" value="Unassembled WGS sequence"/>
</dbReference>
<dbReference type="SMART" id="SM00642">
    <property type="entry name" value="Aamy"/>
    <property type="match status" value="1"/>
</dbReference>